<organism evidence="2 3">
    <name type="scientific">SAR86 cluster bacterium</name>
    <dbReference type="NCBI Taxonomy" id="2030880"/>
    <lineage>
        <taxon>Bacteria</taxon>
        <taxon>Pseudomonadati</taxon>
        <taxon>Pseudomonadota</taxon>
        <taxon>Gammaproteobacteria</taxon>
        <taxon>SAR86 cluster</taxon>
    </lineage>
</organism>
<accession>A0A972VYD3</accession>
<sequence length="108" mass="12109">MLERFKAMGVLRNLMHLLAIIFILILPFAEPQWHPEGGWELLMGAMIPATAPIIFIVMMFDLLMLKVMRSGADETRLEIEGLITRTHLGVGALLVLMWALSFSGILFG</sequence>
<feature type="transmembrane region" description="Helical" evidence="1">
    <location>
        <begin position="86"/>
        <end position="107"/>
    </location>
</feature>
<evidence type="ECO:0000256" key="1">
    <source>
        <dbReference type="SAM" id="Phobius"/>
    </source>
</evidence>
<comment type="caution">
    <text evidence="2">The sequence shown here is derived from an EMBL/GenBank/DDBJ whole genome shotgun (WGS) entry which is preliminary data.</text>
</comment>
<reference evidence="2" key="1">
    <citation type="submission" date="2020-05" db="EMBL/GenBank/DDBJ databases">
        <title>Sulfur intermediates as new biogeochemical hubs in an aquatic model microbial ecosystem.</title>
        <authorList>
            <person name="Vigneron A."/>
        </authorList>
    </citation>
    <scope>NUCLEOTIDE SEQUENCE</scope>
    <source>
        <strain evidence="2">Bin.250</strain>
    </source>
</reference>
<evidence type="ECO:0000313" key="3">
    <source>
        <dbReference type="Proteomes" id="UP000754644"/>
    </source>
</evidence>
<keyword evidence="1" id="KW-1133">Transmembrane helix</keyword>
<gene>
    <name evidence="2" type="ORF">HQ497_10495</name>
</gene>
<keyword evidence="1" id="KW-0472">Membrane</keyword>
<name>A0A972VYD3_9GAMM</name>
<keyword evidence="1" id="KW-0812">Transmembrane</keyword>
<evidence type="ECO:0000313" key="2">
    <source>
        <dbReference type="EMBL" id="NQV65781.1"/>
    </source>
</evidence>
<dbReference type="EMBL" id="JABMOJ010000394">
    <property type="protein sequence ID" value="NQV65781.1"/>
    <property type="molecule type" value="Genomic_DNA"/>
</dbReference>
<proteinExistence type="predicted"/>
<protein>
    <submittedName>
        <fullName evidence="2">Uncharacterized protein</fullName>
    </submittedName>
</protein>
<dbReference type="AlphaFoldDB" id="A0A972VYD3"/>
<dbReference type="Proteomes" id="UP000754644">
    <property type="component" value="Unassembled WGS sequence"/>
</dbReference>
<feature type="transmembrane region" description="Helical" evidence="1">
    <location>
        <begin position="41"/>
        <end position="65"/>
    </location>
</feature>